<evidence type="ECO:0000313" key="1">
    <source>
        <dbReference type="EMBL" id="KAK7007206.1"/>
    </source>
</evidence>
<dbReference type="EMBL" id="JAWWNJ010000072">
    <property type="protein sequence ID" value="KAK7007206.1"/>
    <property type="molecule type" value="Genomic_DNA"/>
</dbReference>
<organism evidence="1 2">
    <name type="scientific">Favolaschia claudopus</name>
    <dbReference type="NCBI Taxonomy" id="2862362"/>
    <lineage>
        <taxon>Eukaryota</taxon>
        <taxon>Fungi</taxon>
        <taxon>Dikarya</taxon>
        <taxon>Basidiomycota</taxon>
        <taxon>Agaricomycotina</taxon>
        <taxon>Agaricomycetes</taxon>
        <taxon>Agaricomycetidae</taxon>
        <taxon>Agaricales</taxon>
        <taxon>Marasmiineae</taxon>
        <taxon>Mycenaceae</taxon>
        <taxon>Favolaschia</taxon>
    </lineage>
</organism>
<dbReference type="AlphaFoldDB" id="A0AAW0AE62"/>
<gene>
    <name evidence="1" type="ORF">R3P38DRAFT_3366365</name>
</gene>
<dbReference type="Proteomes" id="UP001362999">
    <property type="component" value="Unassembled WGS sequence"/>
</dbReference>
<proteinExistence type="predicted"/>
<evidence type="ECO:0000313" key="2">
    <source>
        <dbReference type="Proteomes" id="UP001362999"/>
    </source>
</evidence>
<protein>
    <submittedName>
        <fullName evidence="1">Uncharacterized protein</fullName>
    </submittedName>
</protein>
<sequence length="170" mass="19420">MVLASIEDDPDVNNEFLAFVHNFSGPKDWFKHKRQKAGLSLNSSPPKTIGEGKFKIGVVRAIHAYLYWRDVSIQSTVVFRPSVHWVSPVTYNVHWISCSEHSKLPDMRKEPWEIWVNQPGKLGQIGSSEKALVPELFPATLVNTWSEYYSTVRQSSGYYSWAFALNDFGL</sequence>
<accession>A0AAW0AE62</accession>
<name>A0AAW0AE62_9AGAR</name>
<comment type="caution">
    <text evidence="1">The sequence shown here is derived from an EMBL/GenBank/DDBJ whole genome shotgun (WGS) entry which is preliminary data.</text>
</comment>
<reference evidence="1 2" key="1">
    <citation type="journal article" date="2024" name="J Genomics">
        <title>Draft genome sequencing and assembly of Favolaschia claudopus CIRM-BRFM 2984 isolated from oak limbs.</title>
        <authorList>
            <person name="Navarro D."/>
            <person name="Drula E."/>
            <person name="Chaduli D."/>
            <person name="Cazenave R."/>
            <person name="Ahrendt S."/>
            <person name="Wang J."/>
            <person name="Lipzen A."/>
            <person name="Daum C."/>
            <person name="Barry K."/>
            <person name="Grigoriev I.V."/>
            <person name="Favel A."/>
            <person name="Rosso M.N."/>
            <person name="Martin F."/>
        </authorList>
    </citation>
    <scope>NUCLEOTIDE SEQUENCE [LARGE SCALE GENOMIC DNA]</scope>
    <source>
        <strain evidence="1 2">CIRM-BRFM 2984</strain>
    </source>
</reference>
<keyword evidence="2" id="KW-1185">Reference proteome</keyword>